<keyword evidence="1" id="KW-0472">Membrane</keyword>
<feature type="transmembrane region" description="Helical" evidence="1">
    <location>
        <begin position="31"/>
        <end position="52"/>
    </location>
</feature>
<sequence length="119" mass="13754">MLAVSCAGVHVRTRVYRLFIFFVEGAVPFKIYFFPLLLAAIKSTCLFSFLFLTNRPRYCHYFTVSFFFFTPKHTALGEGYLAVPEWPYLTEKKAKDAGTGRRACGKGKVYRRLISFCHM</sequence>
<evidence type="ECO:0000256" key="1">
    <source>
        <dbReference type="SAM" id="Phobius"/>
    </source>
</evidence>
<gene>
    <name evidence="2" type="ORF">TCIL3000_7_5410</name>
</gene>
<keyword evidence="1" id="KW-0812">Transmembrane</keyword>
<dbReference type="EMBL" id="HE575320">
    <property type="protein sequence ID" value="CCC91727.1"/>
    <property type="molecule type" value="Genomic_DNA"/>
</dbReference>
<dbReference type="AlphaFoldDB" id="G0UQR6"/>
<reference evidence="2" key="1">
    <citation type="journal article" date="2012" name="Proc. Natl. Acad. Sci. U.S.A.">
        <title>Antigenic diversity is generated by distinct evolutionary mechanisms in African trypanosome species.</title>
        <authorList>
            <person name="Jackson A.P."/>
            <person name="Berry A."/>
            <person name="Aslett M."/>
            <person name="Allison H.C."/>
            <person name="Burton P."/>
            <person name="Vavrova-Anderson J."/>
            <person name="Brown R."/>
            <person name="Browne H."/>
            <person name="Corton N."/>
            <person name="Hauser H."/>
            <person name="Gamble J."/>
            <person name="Gilderthorp R."/>
            <person name="Marcello L."/>
            <person name="McQuillan J."/>
            <person name="Otto T.D."/>
            <person name="Quail M.A."/>
            <person name="Sanders M.J."/>
            <person name="van Tonder A."/>
            <person name="Ginger M.L."/>
            <person name="Field M.C."/>
            <person name="Barry J.D."/>
            <person name="Hertz-Fowler C."/>
            <person name="Berriman M."/>
        </authorList>
    </citation>
    <scope>NUCLEOTIDE SEQUENCE</scope>
    <source>
        <strain evidence="2">IL3000</strain>
    </source>
</reference>
<accession>G0UQR6</accession>
<name>G0UQR6_TRYCI</name>
<proteinExistence type="predicted"/>
<keyword evidence="1" id="KW-1133">Transmembrane helix</keyword>
<organism evidence="2">
    <name type="scientific">Trypanosoma congolense (strain IL3000)</name>
    <dbReference type="NCBI Taxonomy" id="1068625"/>
    <lineage>
        <taxon>Eukaryota</taxon>
        <taxon>Discoba</taxon>
        <taxon>Euglenozoa</taxon>
        <taxon>Kinetoplastea</taxon>
        <taxon>Metakinetoplastina</taxon>
        <taxon>Trypanosomatida</taxon>
        <taxon>Trypanosomatidae</taxon>
        <taxon>Trypanosoma</taxon>
        <taxon>Nannomonas</taxon>
    </lineage>
</organism>
<protein>
    <submittedName>
        <fullName evidence="2">Uncharacterized protein</fullName>
    </submittedName>
</protein>
<evidence type="ECO:0000313" key="2">
    <source>
        <dbReference type="EMBL" id="CCC91727.1"/>
    </source>
</evidence>